<comment type="caution">
    <text evidence="1">The sequence shown here is derived from an EMBL/GenBank/DDBJ whole genome shotgun (WGS) entry which is preliminary data.</text>
</comment>
<reference evidence="1 2" key="1">
    <citation type="submission" date="2021-06" db="EMBL/GenBank/DDBJ databases">
        <authorList>
            <person name="Palmer J.M."/>
        </authorList>
    </citation>
    <scope>NUCLEOTIDE SEQUENCE [LARGE SCALE GENOMIC DNA]</scope>
    <source>
        <strain evidence="1 2">CL_MEX2019</strain>
        <tissue evidence="1">Muscle</tissue>
    </source>
</reference>
<evidence type="ECO:0000313" key="1">
    <source>
        <dbReference type="EMBL" id="MED6275963.1"/>
    </source>
</evidence>
<dbReference type="EMBL" id="JAHUTJ010030063">
    <property type="protein sequence ID" value="MED6275963.1"/>
    <property type="molecule type" value="Genomic_DNA"/>
</dbReference>
<dbReference type="Proteomes" id="UP001352852">
    <property type="component" value="Unassembled WGS sequence"/>
</dbReference>
<gene>
    <name evidence="1" type="ORF">CHARACLAT_032016</name>
</gene>
<accession>A0ABU7DLK6</accession>
<sequence length="141" mass="16012">MFNTNVKPIKLTNDDYRAAFKGVVWTATFSSILMDHRQAFNVLKEATRSCEVILSDLKELFVSISAFQKRMKTHNDNLVGAVGVAAAGIQMGGVYCLNNMDEVWTVDLQAERTQSQQMFLPDGLFHRCEAGSWRRFLLKFN</sequence>
<keyword evidence="2" id="KW-1185">Reference proteome</keyword>
<protein>
    <submittedName>
        <fullName evidence="1">Uncharacterized protein</fullName>
    </submittedName>
</protein>
<name>A0ABU7DLK6_9TELE</name>
<proteinExistence type="predicted"/>
<evidence type="ECO:0000313" key="2">
    <source>
        <dbReference type="Proteomes" id="UP001352852"/>
    </source>
</evidence>
<organism evidence="1 2">
    <name type="scientific">Characodon lateralis</name>
    <dbReference type="NCBI Taxonomy" id="208331"/>
    <lineage>
        <taxon>Eukaryota</taxon>
        <taxon>Metazoa</taxon>
        <taxon>Chordata</taxon>
        <taxon>Craniata</taxon>
        <taxon>Vertebrata</taxon>
        <taxon>Euteleostomi</taxon>
        <taxon>Actinopterygii</taxon>
        <taxon>Neopterygii</taxon>
        <taxon>Teleostei</taxon>
        <taxon>Neoteleostei</taxon>
        <taxon>Acanthomorphata</taxon>
        <taxon>Ovalentaria</taxon>
        <taxon>Atherinomorphae</taxon>
        <taxon>Cyprinodontiformes</taxon>
        <taxon>Goodeidae</taxon>
        <taxon>Characodon</taxon>
    </lineage>
</organism>